<sequence length="155" mass="17165">MFFVKDFTHIIHLNSCYLGPKIQSLIKEYLYKTIEGSCNDSGYVVSVLEIDDVSEGIISLNGQTSFKIKYKALVLKPFKGETMEASVVEINKMGVFASVGPLTVFISNHQIPNEIQEGGILKDSIVRLRIIGTKIDSVKIYAVGTLNDEYLGIIS</sequence>
<dbReference type="PANTHER" id="PTHR12709">
    <property type="entry name" value="DNA-DIRECTED RNA POLYMERASE II, III"/>
    <property type="match status" value="1"/>
</dbReference>
<comment type="subcellular location">
    <subcellularLocation>
        <location evidence="1">Nucleus</location>
    </subcellularLocation>
</comment>
<dbReference type="GO" id="GO:0060213">
    <property type="term" value="P:positive regulation of nuclear-transcribed mRNA poly(A) tail shortening"/>
    <property type="evidence" value="ECO:0007669"/>
    <property type="project" value="TreeGrafter"/>
</dbReference>
<evidence type="ECO:0000256" key="2">
    <source>
        <dbReference type="ARBA" id="ARBA00009307"/>
    </source>
</evidence>
<name>A0AAX4J850_9MICR</name>
<accession>A0AAX4J850</accession>
<evidence type="ECO:0000259" key="6">
    <source>
        <dbReference type="Pfam" id="PF03876"/>
    </source>
</evidence>
<dbReference type="Pfam" id="PF00575">
    <property type="entry name" value="S1"/>
    <property type="match status" value="1"/>
</dbReference>
<dbReference type="GeneID" id="90539963"/>
<keyword evidence="3 7" id="KW-0240">DNA-directed RNA polymerase</keyword>
<dbReference type="InterPro" id="IPR036898">
    <property type="entry name" value="RNA_pol_Rpb7-like_N_sf"/>
</dbReference>
<dbReference type="SUPFAM" id="SSF50249">
    <property type="entry name" value="Nucleic acid-binding proteins"/>
    <property type="match status" value="1"/>
</dbReference>
<dbReference type="GO" id="GO:0006367">
    <property type="term" value="P:transcription initiation at RNA polymerase II promoter"/>
    <property type="evidence" value="ECO:0007669"/>
    <property type="project" value="TreeGrafter"/>
</dbReference>
<evidence type="ECO:0000256" key="3">
    <source>
        <dbReference type="ARBA" id="ARBA00022478"/>
    </source>
</evidence>
<dbReference type="GO" id="GO:0003697">
    <property type="term" value="F:single-stranded DNA binding"/>
    <property type="evidence" value="ECO:0007669"/>
    <property type="project" value="TreeGrafter"/>
</dbReference>
<feature type="domain" description="RNA polymerase Rpb7-like N-terminal" evidence="6">
    <location>
        <begin position="9"/>
        <end position="62"/>
    </location>
</feature>
<dbReference type="EMBL" id="CP142726">
    <property type="protein sequence ID" value="WUR02159.1"/>
    <property type="molecule type" value="Genomic_DNA"/>
</dbReference>
<dbReference type="AlphaFoldDB" id="A0AAX4J850"/>
<feature type="domain" description="S1 motif" evidence="5">
    <location>
        <begin position="76"/>
        <end position="133"/>
    </location>
</feature>
<dbReference type="RefSeq" id="XP_065328304.1">
    <property type="nucleotide sequence ID" value="XM_065472232.1"/>
</dbReference>
<dbReference type="InterPro" id="IPR012340">
    <property type="entry name" value="NA-bd_OB-fold"/>
</dbReference>
<evidence type="ECO:0000313" key="8">
    <source>
        <dbReference type="Proteomes" id="UP001334084"/>
    </source>
</evidence>
<evidence type="ECO:0000313" key="7">
    <source>
        <dbReference type="EMBL" id="WUR02159.1"/>
    </source>
</evidence>
<reference evidence="7" key="1">
    <citation type="journal article" date="2024" name="BMC Genomics">
        <title>Functional annotation of a divergent genome using sequence and structure-based similarity.</title>
        <authorList>
            <person name="Svedberg D."/>
            <person name="Winiger R.R."/>
            <person name="Berg A."/>
            <person name="Sharma H."/>
            <person name="Tellgren-Roth C."/>
            <person name="Debrunner-Vossbrinck B.A."/>
            <person name="Vossbrinck C.R."/>
            <person name="Barandun J."/>
        </authorList>
    </citation>
    <scope>NUCLEOTIDE SEQUENCE</scope>
    <source>
        <strain evidence="7">Illinois isolate</strain>
    </source>
</reference>
<dbReference type="GO" id="GO:0003727">
    <property type="term" value="F:single-stranded RNA binding"/>
    <property type="evidence" value="ECO:0007669"/>
    <property type="project" value="TreeGrafter"/>
</dbReference>
<dbReference type="SUPFAM" id="SSF88798">
    <property type="entry name" value="N-terminal, heterodimerisation domain of RBP7 (RpoE)"/>
    <property type="match status" value="1"/>
</dbReference>
<evidence type="ECO:0000256" key="4">
    <source>
        <dbReference type="ARBA" id="ARBA00023163"/>
    </source>
</evidence>
<dbReference type="KEGG" id="vnx:VNE69_01098"/>
<dbReference type="CDD" id="cd04329">
    <property type="entry name" value="RNAP_II_Rpb7_N"/>
    <property type="match status" value="1"/>
</dbReference>
<dbReference type="InterPro" id="IPR003029">
    <property type="entry name" value="S1_domain"/>
</dbReference>
<dbReference type="GO" id="GO:0000932">
    <property type="term" value="C:P-body"/>
    <property type="evidence" value="ECO:0007669"/>
    <property type="project" value="TreeGrafter"/>
</dbReference>
<dbReference type="Gene3D" id="2.40.50.140">
    <property type="entry name" value="Nucleic acid-binding proteins"/>
    <property type="match status" value="1"/>
</dbReference>
<dbReference type="Pfam" id="PF03876">
    <property type="entry name" value="SHS2_Rpb7-N"/>
    <property type="match status" value="1"/>
</dbReference>
<dbReference type="PANTHER" id="PTHR12709:SF4">
    <property type="entry name" value="DNA-DIRECTED RNA POLYMERASE II SUBUNIT RPB7"/>
    <property type="match status" value="1"/>
</dbReference>
<dbReference type="Proteomes" id="UP001334084">
    <property type="component" value="Chromosome 1"/>
</dbReference>
<dbReference type="GO" id="GO:0031369">
    <property type="term" value="F:translation initiation factor binding"/>
    <property type="evidence" value="ECO:0007669"/>
    <property type="project" value="TreeGrafter"/>
</dbReference>
<organism evidence="7 8">
    <name type="scientific">Vairimorpha necatrix</name>
    <dbReference type="NCBI Taxonomy" id="6039"/>
    <lineage>
        <taxon>Eukaryota</taxon>
        <taxon>Fungi</taxon>
        <taxon>Fungi incertae sedis</taxon>
        <taxon>Microsporidia</taxon>
        <taxon>Nosematidae</taxon>
        <taxon>Vairimorpha</taxon>
    </lineage>
</organism>
<dbReference type="InterPro" id="IPR005576">
    <property type="entry name" value="Rpb7-like_N"/>
</dbReference>
<keyword evidence="8" id="KW-1185">Reference proteome</keyword>
<proteinExistence type="inferred from homology"/>
<dbReference type="GO" id="GO:0005665">
    <property type="term" value="C:RNA polymerase II, core complex"/>
    <property type="evidence" value="ECO:0007669"/>
    <property type="project" value="TreeGrafter"/>
</dbReference>
<keyword evidence="4" id="KW-0804">Transcription</keyword>
<comment type="similarity">
    <text evidence="2">Belongs to the eukaryotic RPB7/RPC8 RNA polymerase subunit family.</text>
</comment>
<evidence type="ECO:0000256" key="1">
    <source>
        <dbReference type="ARBA" id="ARBA00004123"/>
    </source>
</evidence>
<dbReference type="Gene3D" id="3.30.1490.120">
    <property type="entry name" value="RNA polymerase Rpb7-like, N-terminal domain"/>
    <property type="match status" value="1"/>
</dbReference>
<dbReference type="InterPro" id="IPR045113">
    <property type="entry name" value="Rpb7-like"/>
</dbReference>
<gene>
    <name evidence="7" type="ORF">VNE69_01098</name>
</gene>
<evidence type="ECO:0000259" key="5">
    <source>
        <dbReference type="Pfam" id="PF00575"/>
    </source>
</evidence>
<protein>
    <submittedName>
        <fullName evidence="7">DNA-directed RNA polymerase II subunit (RPB7)</fullName>
    </submittedName>
</protein>
<dbReference type="GO" id="GO:0045948">
    <property type="term" value="P:positive regulation of translational initiation"/>
    <property type="evidence" value="ECO:0007669"/>
    <property type="project" value="TreeGrafter"/>
</dbReference>